<name>A0A318LKS6_9PSEU</name>
<dbReference type="RefSeq" id="WP_110342423.1">
    <property type="nucleotide sequence ID" value="NZ_JBHVKT010000035.1"/>
</dbReference>
<proteinExistence type="inferred from homology"/>
<feature type="domain" description="NAD-dependent epimerase/dehydratase" evidence="2">
    <location>
        <begin position="3"/>
        <end position="124"/>
    </location>
</feature>
<dbReference type="InterPro" id="IPR036291">
    <property type="entry name" value="NAD(P)-bd_dom_sf"/>
</dbReference>
<evidence type="ECO:0000259" key="2">
    <source>
        <dbReference type="Pfam" id="PF01370"/>
    </source>
</evidence>
<dbReference type="Gene3D" id="3.40.50.720">
    <property type="entry name" value="NAD(P)-binding Rossmann-like Domain"/>
    <property type="match status" value="1"/>
</dbReference>
<dbReference type="InterPro" id="IPR010099">
    <property type="entry name" value="SDR39U1"/>
</dbReference>
<dbReference type="PANTHER" id="PTHR11092">
    <property type="entry name" value="SUGAR NUCLEOTIDE EPIMERASE RELATED"/>
    <property type="match status" value="1"/>
</dbReference>
<comment type="caution">
    <text evidence="4">The sequence shown here is derived from an EMBL/GenBank/DDBJ whole genome shotgun (WGS) entry which is preliminary data.</text>
</comment>
<evidence type="ECO:0000313" key="4">
    <source>
        <dbReference type="EMBL" id="PXY24356.1"/>
    </source>
</evidence>
<gene>
    <name evidence="4" type="ORF">BA062_29495</name>
</gene>
<dbReference type="EMBL" id="MASU01000013">
    <property type="protein sequence ID" value="PXY24356.1"/>
    <property type="molecule type" value="Genomic_DNA"/>
</dbReference>
<dbReference type="AlphaFoldDB" id="A0A318LKS6"/>
<dbReference type="PANTHER" id="PTHR11092:SF0">
    <property type="entry name" value="EPIMERASE FAMILY PROTEIN SDR39U1"/>
    <property type="match status" value="1"/>
</dbReference>
<protein>
    <submittedName>
        <fullName evidence="4">TIGR01777 family protein</fullName>
    </submittedName>
</protein>
<dbReference type="Pfam" id="PF08338">
    <property type="entry name" value="DUF1731"/>
    <property type="match status" value="1"/>
</dbReference>
<evidence type="ECO:0000313" key="5">
    <source>
        <dbReference type="Proteomes" id="UP000247892"/>
    </source>
</evidence>
<dbReference type="OrthoDB" id="9801773at2"/>
<comment type="similarity">
    <text evidence="1">Belongs to the NAD(P)-dependent epimerase/dehydratase family. SDR39U1 subfamily.</text>
</comment>
<sequence>MRVVVAGSSGLIGSALVPCLRKAGHDVLRLVRRDTRTGDERSWDPPAGRIDHGTFDGVDAVVNLCGAPLISGRWSGARKQLLTDSRIEPTEVLAEAVAEHGVPLLVNSSGAHYYGDTGECEAEESRPAGRGFLPELCVAWEAATAPAVEAGARVVLLRNAPVLAGKGGLLGPLKPLFWLGLGARLGGGRQYFPWISLPDQVAAIRFVLECEDVTGPVNMAAPGVVTNAEFTRALGRAVNRPAPWWVPAPALRVALGEAAEEMILTGPRAVPRKLVNAGFGFRHPDLDEALAAVL</sequence>
<dbReference type="InterPro" id="IPR013549">
    <property type="entry name" value="DUF1731"/>
</dbReference>
<organism evidence="4 5">
    <name type="scientific">Prauserella flavalba</name>
    <dbReference type="NCBI Taxonomy" id="1477506"/>
    <lineage>
        <taxon>Bacteria</taxon>
        <taxon>Bacillati</taxon>
        <taxon>Actinomycetota</taxon>
        <taxon>Actinomycetes</taxon>
        <taxon>Pseudonocardiales</taxon>
        <taxon>Pseudonocardiaceae</taxon>
        <taxon>Prauserella</taxon>
    </lineage>
</organism>
<dbReference type="SUPFAM" id="SSF51735">
    <property type="entry name" value="NAD(P)-binding Rossmann-fold domains"/>
    <property type="match status" value="1"/>
</dbReference>
<dbReference type="Pfam" id="PF01370">
    <property type="entry name" value="Epimerase"/>
    <property type="match status" value="1"/>
</dbReference>
<keyword evidence="5" id="KW-1185">Reference proteome</keyword>
<evidence type="ECO:0000259" key="3">
    <source>
        <dbReference type="Pfam" id="PF08338"/>
    </source>
</evidence>
<dbReference type="Proteomes" id="UP000247892">
    <property type="component" value="Unassembled WGS sequence"/>
</dbReference>
<accession>A0A318LKS6</accession>
<reference evidence="4 5" key="1">
    <citation type="submission" date="2016-07" db="EMBL/GenBank/DDBJ databases">
        <title>Draft genome sequence of Prauserella sp. YIM 121212, isolated from alkaline soil.</title>
        <authorList>
            <person name="Ruckert C."/>
            <person name="Albersmeier A."/>
            <person name="Jiang C.-L."/>
            <person name="Jiang Y."/>
            <person name="Kalinowski J."/>
            <person name="Schneider O."/>
            <person name="Winkler A."/>
            <person name="Zotchev S.B."/>
        </authorList>
    </citation>
    <scope>NUCLEOTIDE SEQUENCE [LARGE SCALE GENOMIC DNA]</scope>
    <source>
        <strain evidence="4 5">YIM 121212</strain>
    </source>
</reference>
<dbReference type="NCBIfam" id="TIGR01777">
    <property type="entry name" value="yfcH"/>
    <property type="match status" value="1"/>
</dbReference>
<dbReference type="InterPro" id="IPR001509">
    <property type="entry name" value="Epimerase_deHydtase"/>
</dbReference>
<evidence type="ECO:0000256" key="1">
    <source>
        <dbReference type="ARBA" id="ARBA00009353"/>
    </source>
</evidence>
<feature type="domain" description="DUF1731" evidence="3">
    <location>
        <begin position="246"/>
        <end position="292"/>
    </location>
</feature>